<gene>
    <name evidence="1" type="ORF">J2W48_004491</name>
</gene>
<sequence>MKNSNNIKKELPIEQNMELLAILKTRFEKNMNRHTNIEWRKIETKLQADPEKLWSLNEMERTGGEPDVIGYDKKTDEYIFYDCSTESPKDRRSVCFDREGQESRKEHKPENNAIDMATSMGIELLTEEQYRELQQFGNFDAKTSSWIQTPSEIRKLGGALFADFRYGNVFVYHNGAQSYYAARGFRGVLRV</sequence>
<keyword evidence="2" id="KW-1185">Reference proteome</keyword>
<dbReference type="Pfam" id="PF14066">
    <property type="entry name" value="DUF4256"/>
    <property type="match status" value="1"/>
</dbReference>
<evidence type="ECO:0000313" key="2">
    <source>
        <dbReference type="Proteomes" id="UP001269081"/>
    </source>
</evidence>
<dbReference type="InterPro" id="IPR025352">
    <property type="entry name" value="DUF4256"/>
</dbReference>
<name>A0ABU1YE66_9FLAO</name>
<proteinExistence type="predicted"/>
<evidence type="ECO:0000313" key="1">
    <source>
        <dbReference type="EMBL" id="MDR7212528.1"/>
    </source>
</evidence>
<evidence type="ECO:0008006" key="3">
    <source>
        <dbReference type="Google" id="ProtNLM"/>
    </source>
</evidence>
<dbReference type="RefSeq" id="WP_310284199.1">
    <property type="nucleotide sequence ID" value="NZ_JAVDWQ010000024.1"/>
</dbReference>
<accession>A0ABU1YE66</accession>
<reference evidence="1 2" key="1">
    <citation type="submission" date="2023-07" db="EMBL/GenBank/DDBJ databases">
        <title>Sorghum-associated microbial communities from plants grown in Nebraska, USA.</title>
        <authorList>
            <person name="Schachtman D."/>
        </authorList>
    </citation>
    <scope>NUCLEOTIDE SEQUENCE [LARGE SCALE GENOMIC DNA]</scope>
    <source>
        <strain evidence="1 2">4129</strain>
    </source>
</reference>
<dbReference type="EMBL" id="JAVDWQ010000024">
    <property type="protein sequence ID" value="MDR7212528.1"/>
    <property type="molecule type" value="Genomic_DNA"/>
</dbReference>
<organism evidence="1 2">
    <name type="scientific">Flavobacterium piscis</name>
    <dbReference type="NCBI Taxonomy" id="1114874"/>
    <lineage>
        <taxon>Bacteria</taxon>
        <taxon>Pseudomonadati</taxon>
        <taxon>Bacteroidota</taxon>
        <taxon>Flavobacteriia</taxon>
        <taxon>Flavobacteriales</taxon>
        <taxon>Flavobacteriaceae</taxon>
        <taxon>Flavobacterium</taxon>
    </lineage>
</organism>
<dbReference type="Proteomes" id="UP001269081">
    <property type="component" value="Unassembled WGS sequence"/>
</dbReference>
<comment type="caution">
    <text evidence="1">The sequence shown here is derived from an EMBL/GenBank/DDBJ whole genome shotgun (WGS) entry which is preliminary data.</text>
</comment>
<protein>
    <recommendedName>
        <fullName evidence="3">DUF4256 domain-containing protein</fullName>
    </recommendedName>
</protein>